<gene>
    <name evidence="1" type="ORF">V5799_022279</name>
</gene>
<keyword evidence="2" id="KW-1185">Reference proteome</keyword>
<comment type="caution">
    <text evidence="1">The sequence shown here is derived from an EMBL/GenBank/DDBJ whole genome shotgun (WGS) entry which is preliminary data.</text>
</comment>
<reference evidence="1 2" key="1">
    <citation type="journal article" date="2023" name="Arcadia Sci">
        <title>De novo assembly of a long-read Amblyomma americanum tick genome.</title>
        <authorList>
            <person name="Chou S."/>
            <person name="Poskanzer K.E."/>
            <person name="Rollins M."/>
            <person name="Thuy-Boun P.S."/>
        </authorList>
    </citation>
    <scope>NUCLEOTIDE SEQUENCE [LARGE SCALE GENOMIC DNA]</scope>
    <source>
        <strain evidence="1">F_SG_1</strain>
        <tissue evidence="1">Salivary glands</tissue>
    </source>
</reference>
<sequence>MFTSRHAALCQQQQLQECDPVPVLRCYGGLLSNIEADMDRLAAKYGPELDAALRTFAGKYPASSSSCKVRPGELGRCTRAEREQLDRIEGVYEVFQRTVNDDQALKDMVDAYRCWDRRKYRDCFASLLQDTLIREYRDSPYQGEPEKMRICRQWSALAGSCFDDANGALCPESAAAGRQHFRDLMSAYVGSFGCQGNAAGRPVLSGVAVALGACLLTRLGALV</sequence>
<dbReference type="AlphaFoldDB" id="A0AAQ4FKW8"/>
<protein>
    <submittedName>
        <fullName evidence="1">Uncharacterized protein</fullName>
    </submittedName>
</protein>
<organism evidence="1 2">
    <name type="scientific">Amblyomma americanum</name>
    <name type="common">Lone star tick</name>
    <dbReference type="NCBI Taxonomy" id="6943"/>
    <lineage>
        <taxon>Eukaryota</taxon>
        <taxon>Metazoa</taxon>
        <taxon>Ecdysozoa</taxon>
        <taxon>Arthropoda</taxon>
        <taxon>Chelicerata</taxon>
        <taxon>Arachnida</taxon>
        <taxon>Acari</taxon>
        <taxon>Parasitiformes</taxon>
        <taxon>Ixodida</taxon>
        <taxon>Ixodoidea</taxon>
        <taxon>Ixodidae</taxon>
        <taxon>Amblyomminae</taxon>
        <taxon>Amblyomma</taxon>
    </lineage>
</organism>
<evidence type="ECO:0000313" key="2">
    <source>
        <dbReference type="Proteomes" id="UP001321473"/>
    </source>
</evidence>
<evidence type="ECO:0000313" key="1">
    <source>
        <dbReference type="EMBL" id="KAK8787944.1"/>
    </source>
</evidence>
<dbReference type="Proteomes" id="UP001321473">
    <property type="component" value="Unassembled WGS sequence"/>
</dbReference>
<dbReference type="EMBL" id="JARKHS020001259">
    <property type="protein sequence ID" value="KAK8787944.1"/>
    <property type="molecule type" value="Genomic_DNA"/>
</dbReference>
<accession>A0AAQ4FKW8</accession>
<proteinExistence type="predicted"/>
<name>A0AAQ4FKW8_AMBAM</name>